<evidence type="ECO:0000256" key="1">
    <source>
        <dbReference type="SAM" id="MobiDB-lite"/>
    </source>
</evidence>
<reference evidence="2" key="1">
    <citation type="submission" date="2020-08" db="EMBL/GenBank/DDBJ databases">
        <title>Multicomponent nature underlies the extraordinary mechanical properties of spider dragline silk.</title>
        <authorList>
            <person name="Kono N."/>
            <person name="Nakamura H."/>
            <person name="Mori M."/>
            <person name="Yoshida Y."/>
            <person name="Ohtoshi R."/>
            <person name="Malay A.D."/>
            <person name="Moran D.A.P."/>
            <person name="Tomita M."/>
            <person name="Numata K."/>
            <person name="Arakawa K."/>
        </authorList>
    </citation>
    <scope>NUCLEOTIDE SEQUENCE</scope>
</reference>
<feature type="compositionally biased region" description="Basic residues" evidence="1">
    <location>
        <begin position="67"/>
        <end position="76"/>
    </location>
</feature>
<proteinExistence type="predicted"/>
<comment type="caution">
    <text evidence="2">The sequence shown here is derived from an EMBL/GenBank/DDBJ whole genome shotgun (WGS) entry which is preliminary data.</text>
</comment>
<keyword evidence="3" id="KW-1185">Reference proteome</keyword>
<feature type="region of interest" description="Disordered" evidence="1">
    <location>
        <begin position="28"/>
        <end position="76"/>
    </location>
</feature>
<protein>
    <submittedName>
        <fullName evidence="2">Uncharacterized protein</fullName>
    </submittedName>
</protein>
<evidence type="ECO:0000313" key="2">
    <source>
        <dbReference type="EMBL" id="GFU26684.1"/>
    </source>
</evidence>
<name>A0A8X6QI84_NEPPI</name>
<sequence length="76" mass="7712">MEGPGRGEAALGSVEQGSIDVAKDLATGFSKYSSGNSATDSAGDMGRGEDTGVGGTGERVLVNPPLRKNRQNSKSQ</sequence>
<feature type="compositionally biased region" description="Polar residues" evidence="1">
    <location>
        <begin position="30"/>
        <end position="40"/>
    </location>
</feature>
<organism evidence="2 3">
    <name type="scientific">Nephila pilipes</name>
    <name type="common">Giant wood spider</name>
    <name type="synonym">Nephila maculata</name>
    <dbReference type="NCBI Taxonomy" id="299642"/>
    <lineage>
        <taxon>Eukaryota</taxon>
        <taxon>Metazoa</taxon>
        <taxon>Ecdysozoa</taxon>
        <taxon>Arthropoda</taxon>
        <taxon>Chelicerata</taxon>
        <taxon>Arachnida</taxon>
        <taxon>Araneae</taxon>
        <taxon>Araneomorphae</taxon>
        <taxon>Entelegynae</taxon>
        <taxon>Araneoidea</taxon>
        <taxon>Nephilidae</taxon>
        <taxon>Nephila</taxon>
    </lineage>
</organism>
<evidence type="ECO:0000313" key="3">
    <source>
        <dbReference type="Proteomes" id="UP000887013"/>
    </source>
</evidence>
<dbReference type="AlphaFoldDB" id="A0A8X6QI84"/>
<dbReference type="EMBL" id="BMAW01032666">
    <property type="protein sequence ID" value="GFU26684.1"/>
    <property type="molecule type" value="Genomic_DNA"/>
</dbReference>
<dbReference type="Proteomes" id="UP000887013">
    <property type="component" value="Unassembled WGS sequence"/>
</dbReference>
<accession>A0A8X6QI84</accession>
<gene>
    <name evidence="2" type="ORF">NPIL_628921</name>
</gene>